<feature type="repeat" description="Pumilio" evidence="5">
    <location>
        <begin position="819"/>
        <end position="854"/>
    </location>
</feature>
<evidence type="ECO:0000259" key="7">
    <source>
        <dbReference type="PROSITE" id="PS50303"/>
    </source>
</evidence>
<dbReference type="FunFam" id="1.25.10.10:FF:000004">
    <property type="entry name" value="Pumilio homolog 1 isoform 2"/>
    <property type="match status" value="1"/>
</dbReference>
<proteinExistence type="predicted"/>
<protein>
    <recommendedName>
        <fullName evidence="7">PUM-HD domain-containing protein</fullName>
    </recommendedName>
</protein>
<comment type="caution">
    <text evidence="8">The sequence shown here is derived from an EMBL/GenBank/DDBJ whole genome shotgun (WGS) entry which is preliminary data.</text>
</comment>
<dbReference type="GO" id="GO:0003730">
    <property type="term" value="F:mRNA 3'-UTR binding"/>
    <property type="evidence" value="ECO:0007669"/>
    <property type="project" value="TreeGrafter"/>
</dbReference>
<dbReference type="CDD" id="cd07920">
    <property type="entry name" value="Pumilio"/>
    <property type="match status" value="1"/>
</dbReference>
<dbReference type="InterPro" id="IPR001313">
    <property type="entry name" value="Pumilio_RNA-bd_rpt"/>
</dbReference>
<evidence type="ECO:0000256" key="4">
    <source>
        <dbReference type="ARBA" id="ARBA00022884"/>
    </source>
</evidence>
<reference evidence="8 9" key="1">
    <citation type="submission" date="2023-03" db="EMBL/GenBank/DDBJ databases">
        <title>High-quality genome of Scylla paramamosain provides insights in environmental adaptation.</title>
        <authorList>
            <person name="Zhang L."/>
        </authorList>
    </citation>
    <scope>NUCLEOTIDE SEQUENCE [LARGE SCALE GENOMIC DNA]</scope>
    <source>
        <strain evidence="8">LZ_2023a</strain>
        <tissue evidence="8">Muscle</tissue>
    </source>
</reference>
<evidence type="ECO:0000256" key="3">
    <source>
        <dbReference type="ARBA" id="ARBA00022737"/>
    </source>
</evidence>
<dbReference type="GO" id="GO:0005634">
    <property type="term" value="C:nucleus"/>
    <property type="evidence" value="ECO:0007669"/>
    <property type="project" value="TreeGrafter"/>
</dbReference>
<keyword evidence="9" id="KW-1185">Reference proteome</keyword>
<dbReference type="InterPro" id="IPR011989">
    <property type="entry name" value="ARM-like"/>
</dbReference>
<dbReference type="EMBL" id="JARAKH010000032">
    <property type="protein sequence ID" value="KAK8385846.1"/>
    <property type="molecule type" value="Genomic_DNA"/>
</dbReference>
<evidence type="ECO:0000256" key="1">
    <source>
        <dbReference type="ARBA" id="ARBA00004496"/>
    </source>
</evidence>
<dbReference type="PROSITE" id="PS50302">
    <property type="entry name" value="PUM"/>
    <property type="match status" value="8"/>
</dbReference>
<feature type="repeat" description="Pumilio" evidence="5">
    <location>
        <begin position="999"/>
        <end position="1034"/>
    </location>
</feature>
<sequence>MPPWGPWQDDLPRRHTQRHHTYLLGPQVQIVTQQQHQQQQQQQHQQQQQQQQQQHQQQQQQQLQCMEYSRALARSQDDEQVNYFCQRPPTDADFAYHQKGHRWALGDDSVIDVSRRVEYGQQIAPAKKLWGVEEGKADNKGIFNIGEASWREAPWSTGAPHAAAPHHHSVGQSHGLGMAGVGQRGPARPPQFTGGDSVLSPRASDHAGVGLKMVEYVLASSPTGKDLDTRMANLALRNGGAESGKDKKDKAPSPFDPTKKDVENGGGSGAPQTNGIVQNGLDEDKTFNRTPGSRQGSPSEEDLNKNGMVAGVGVGVGVGVKEPELVGSGVVMGGPAPVLGHLDHPGFESVGGGAVGGMGGPAGMLDPSMGGAGGPFSSPAGPDYNSMAASIPMDSPTPLLPAGHGGPQPQNFTDTQQLFRNAQQQQGGGPNPQQIQLLAQQQYLAAQAAQQQGLAAAPPAAFSAPYVINTQEPYVGTLITGPTAVIPQYYGVHWGVYPANIIQQSGPSGQARRPLSPSQPSEVTSQSNGNLAASAAAAAGNMQGPLSQYQQVIPAYYDQNGAVLMGNLRGVGNGAPVRLVSPAPVLINGANGAQAAAAGNMRLLSNQAPQIGTPPASLYNSSQTPSLNSSQTFAGSTIAGLGGSSMGRRDSLDRTTSVLSPLSQDFRSAKWTSNYGALGTVTASPGPIGLTSGNLTPPPPSLGNTSSALPLGALMSGNRVISAAPGAEAKFRNGSANGMFNSGGPSSLFPPLKRNLSLDKCTGRSRLLEDFRNNRFPNLQLRDLANHIVEFSQDQHGSRFIQQKLERATPAEKQMVFNEILTAAYSLMTDVFGNYVIQKFFEFGTPEQKTVLANKIRGHVLPLALQMYGCRVIQKALECIAQDQQKDIVRELDGHVLKCVKDQNGNHVVQKCIECVDPMALQFIINAFQGQVFTLSTHPYGCRVIQRILEHCTGEQTAPVLEELHQHTEQLLQDQYGNYVIQHVLEHGKPEDKSKIVGVVRGGVLKLSQHKFASNVVEKCVTHATRAERAMLIEEVCGYSDSAHSSLLVLMKDQYANYVVQKMIDVAEPAQRKMLMHKIRPHISTLRKYTYGKHILAKLEKYLTKNAPDTMGPNMTSPL</sequence>
<gene>
    <name evidence="8" type="ORF">O3P69_016547</name>
</gene>
<dbReference type="GO" id="GO:0010608">
    <property type="term" value="P:post-transcriptional regulation of gene expression"/>
    <property type="evidence" value="ECO:0007669"/>
    <property type="project" value="TreeGrafter"/>
</dbReference>
<feature type="repeat" description="Pumilio" evidence="5">
    <location>
        <begin position="855"/>
        <end position="890"/>
    </location>
</feature>
<dbReference type="PROSITE" id="PS50303">
    <property type="entry name" value="PUM_HD"/>
    <property type="match status" value="1"/>
</dbReference>
<dbReference type="Pfam" id="PF00806">
    <property type="entry name" value="PUF"/>
    <property type="match status" value="8"/>
</dbReference>
<dbReference type="InterPro" id="IPR033712">
    <property type="entry name" value="Pumilio_RNA-bd"/>
</dbReference>
<feature type="repeat" description="Pumilio" evidence="5">
    <location>
        <begin position="783"/>
        <end position="818"/>
    </location>
</feature>
<feature type="repeat" description="Pumilio" evidence="5">
    <location>
        <begin position="963"/>
        <end position="998"/>
    </location>
</feature>
<evidence type="ECO:0000313" key="8">
    <source>
        <dbReference type="EMBL" id="KAK8385846.1"/>
    </source>
</evidence>
<dbReference type="Gene3D" id="1.25.10.10">
    <property type="entry name" value="Leucine-rich Repeat Variant"/>
    <property type="match status" value="1"/>
</dbReference>
<dbReference type="InterPro" id="IPR033133">
    <property type="entry name" value="PUM-HD"/>
</dbReference>
<organism evidence="8 9">
    <name type="scientific">Scylla paramamosain</name>
    <name type="common">Mud crab</name>
    <dbReference type="NCBI Taxonomy" id="85552"/>
    <lineage>
        <taxon>Eukaryota</taxon>
        <taxon>Metazoa</taxon>
        <taxon>Ecdysozoa</taxon>
        <taxon>Arthropoda</taxon>
        <taxon>Crustacea</taxon>
        <taxon>Multicrustacea</taxon>
        <taxon>Malacostraca</taxon>
        <taxon>Eumalacostraca</taxon>
        <taxon>Eucarida</taxon>
        <taxon>Decapoda</taxon>
        <taxon>Pleocyemata</taxon>
        <taxon>Brachyura</taxon>
        <taxon>Eubrachyura</taxon>
        <taxon>Portunoidea</taxon>
        <taxon>Portunidae</taxon>
        <taxon>Portuninae</taxon>
        <taxon>Scylla</taxon>
    </lineage>
</organism>
<name>A0AAW0TEQ7_SCYPA</name>
<feature type="domain" description="PUM-HD" evidence="7">
    <location>
        <begin position="763"/>
        <end position="1103"/>
    </location>
</feature>
<keyword evidence="2" id="KW-0963">Cytoplasm</keyword>
<feature type="compositionally biased region" description="Low complexity" evidence="6">
    <location>
        <begin position="33"/>
        <end position="57"/>
    </location>
</feature>
<feature type="region of interest" description="Disordered" evidence="6">
    <location>
        <begin position="237"/>
        <end position="307"/>
    </location>
</feature>
<evidence type="ECO:0000313" key="9">
    <source>
        <dbReference type="Proteomes" id="UP001487740"/>
    </source>
</evidence>
<dbReference type="SMART" id="SM00025">
    <property type="entry name" value="Pumilio"/>
    <property type="match status" value="8"/>
</dbReference>
<accession>A0AAW0TEQ7</accession>
<dbReference type="PANTHER" id="PTHR12537:SF12">
    <property type="entry name" value="MATERNAL PROTEIN PUMILIO"/>
    <property type="match status" value="1"/>
</dbReference>
<feature type="compositionally biased region" description="Polar residues" evidence="6">
    <location>
        <begin position="288"/>
        <end position="298"/>
    </location>
</feature>
<feature type="repeat" description="Pumilio" evidence="5">
    <location>
        <begin position="1042"/>
        <end position="1077"/>
    </location>
</feature>
<dbReference type="PANTHER" id="PTHR12537">
    <property type="entry name" value="RNA BINDING PROTEIN PUMILIO-RELATED"/>
    <property type="match status" value="1"/>
</dbReference>
<feature type="compositionally biased region" description="Basic and acidic residues" evidence="6">
    <location>
        <begin position="243"/>
        <end position="263"/>
    </location>
</feature>
<feature type="repeat" description="Pumilio" evidence="5">
    <location>
        <begin position="891"/>
        <end position="926"/>
    </location>
</feature>
<feature type="region of interest" description="Disordered" evidence="6">
    <location>
        <begin position="1"/>
        <end position="57"/>
    </location>
</feature>
<dbReference type="GO" id="GO:0005737">
    <property type="term" value="C:cytoplasm"/>
    <property type="evidence" value="ECO:0007669"/>
    <property type="project" value="UniProtKB-SubCell"/>
</dbReference>
<comment type="subcellular location">
    <subcellularLocation>
        <location evidence="1">Cytoplasm</location>
    </subcellularLocation>
</comment>
<keyword evidence="4" id="KW-0694">RNA-binding</keyword>
<evidence type="ECO:0000256" key="2">
    <source>
        <dbReference type="ARBA" id="ARBA00022490"/>
    </source>
</evidence>
<dbReference type="Proteomes" id="UP001487740">
    <property type="component" value="Unassembled WGS sequence"/>
</dbReference>
<evidence type="ECO:0000256" key="6">
    <source>
        <dbReference type="SAM" id="MobiDB-lite"/>
    </source>
</evidence>
<feature type="region of interest" description="Disordered" evidence="6">
    <location>
        <begin position="505"/>
        <end position="530"/>
    </location>
</feature>
<evidence type="ECO:0000256" key="5">
    <source>
        <dbReference type="PROSITE-ProRule" id="PRU00317"/>
    </source>
</evidence>
<dbReference type="InterPro" id="IPR016024">
    <property type="entry name" value="ARM-type_fold"/>
</dbReference>
<feature type="region of interest" description="Disordered" evidence="6">
    <location>
        <begin position="156"/>
        <end position="203"/>
    </location>
</feature>
<feature type="compositionally biased region" description="Polar residues" evidence="6">
    <location>
        <begin position="516"/>
        <end position="530"/>
    </location>
</feature>
<feature type="repeat" description="Pumilio" evidence="5">
    <location>
        <begin position="927"/>
        <end position="962"/>
    </location>
</feature>
<keyword evidence="3" id="KW-0677">Repeat</keyword>
<dbReference type="AlphaFoldDB" id="A0AAW0TEQ7"/>
<dbReference type="SUPFAM" id="SSF48371">
    <property type="entry name" value="ARM repeat"/>
    <property type="match status" value="1"/>
</dbReference>